<dbReference type="Proteomes" id="UP000258673">
    <property type="component" value="Unassembled WGS sequence"/>
</dbReference>
<protein>
    <submittedName>
        <fullName evidence="1">Uncharacterized protein</fullName>
    </submittedName>
</protein>
<accession>A0A331H0W4</accession>
<accession>A0A4V0GU10</accession>
<dbReference type="EMBL" id="UGMG01000001">
    <property type="protein sequence ID" value="STV65106.1"/>
    <property type="molecule type" value="Genomic_DNA"/>
</dbReference>
<sequence length="40" mass="4813">MAGEWTKNQSILLTHRQFSQMKKCVYGMYLLLYQSLLEKM</sequence>
<reference evidence="1 3" key="1">
    <citation type="submission" date="2018-06" db="EMBL/GenBank/DDBJ databases">
        <authorList>
            <consortium name="Pathogen Informatics"/>
            <person name="Doyle S."/>
        </authorList>
    </citation>
    <scope>NUCLEOTIDE SEQUENCE [LARGE SCALE GENOMIC DNA]</scope>
    <source>
        <strain evidence="1 3">NCTC11679</strain>
    </source>
</reference>
<evidence type="ECO:0000313" key="2">
    <source>
        <dbReference type="EMBL" id="SYH36629.1"/>
    </source>
</evidence>
<organism evidence="1 3">
    <name type="scientific">Klebsiella pneumoniae</name>
    <dbReference type="NCBI Taxonomy" id="573"/>
    <lineage>
        <taxon>Bacteria</taxon>
        <taxon>Pseudomonadati</taxon>
        <taxon>Pseudomonadota</taxon>
        <taxon>Gammaproteobacteria</taxon>
        <taxon>Enterobacterales</taxon>
        <taxon>Enterobacteriaceae</taxon>
        <taxon>Klebsiella/Raoultella group</taxon>
        <taxon>Klebsiella</taxon>
        <taxon>Klebsiella pneumoniae complex</taxon>
    </lineage>
</organism>
<dbReference type="EMBL" id="UKUT01000015">
    <property type="protein sequence ID" value="SYH36629.1"/>
    <property type="molecule type" value="Genomic_DNA"/>
</dbReference>
<dbReference type="Proteomes" id="UP000255239">
    <property type="component" value="Unassembled WGS sequence"/>
</dbReference>
<evidence type="ECO:0000313" key="4">
    <source>
        <dbReference type="Proteomes" id="UP000258673"/>
    </source>
</evidence>
<dbReference type="AlphaFoldDB" id="A0A331H0W4"/>
<gene>
    <name evidence="1" type="ORF">NCTC11679_03176</name>
    <name evidence="2" type="ORF">SAMEA3515122_04699</name>
</gene>
<evidence type="ECO:0000313" key="3">
    <source>
        <dbReference type="Proteomes" id="UP000255239"/>
    </source>
</evidence>
<reference evidence="2 4" key="2">
    <citation type="submission" date="2018-08" db="EMBL/GenBank/DDBJ databases">
        <authorList>
            <consortium name="Pathogen Informatics"/>
        </authorList>
    </citation>
    <scope>NUCLEOTIDE SEQUENCE [LARGE SCALE GENOMIC DNA]</scope>
    <source>
        <strain evidence="2 4">EuSCAPE_IT093</strain>
    </source>
</reference>
<name>A0A331H0W4_KLEPN</name>
<evidence type="ECO:0000313" key="1">
    <source>
        <dbReference type="EMBL" id="STV65106.1"/>
    </source>
</evidence>
<proteinExistence type="predicted"/>